<evidence type="ECO:0000313" key="2">
    <source>
        <dbReference type="Proteomes" id="UP001166191"/>
    </source>
</evidence>
<dbReference type="Proteomes" id="UP001166191">
    <property type="component" value="Unassembled WGS sequence"/>
</dbReference>
<reference evidence="1" key="1">
    <citation type="submission" date="2021-06" db="EMBL/GenBank/DDBJ databases">
        <title>Paracoccus bacterium XHP0099 sp. nov., isolated from the surface waters of the Yellow Sea.</title>
        <authorList>
            <person name="Xue H."/>
            <person name="Zhang D."/>
        </authorList>
    </citation>
    <scope>NUCLEOTIDE SEQUENCE</scope>
    <source>
        <strain evidence="1">XHP0099</strain>
    </source>
</reference>
<gene>
    <name evidence="1" type="ORF">KNW02_07625</name>
</gene>
<dbReference type="EMBL" id="JAHKNG010000009">
    <property type="protein sequence ID" value="MBU3029985.1"/>
    <property type="molecule type" value="Genomic_DNA"/>
</dbReference>
<evidence type="ECO:0008006" key="3">
    <source>
        <dbReference type="Google" id="ProtNLM"/>
    </source>
</evidence>
<dbReference type="RefSeq" id="WP_216032663.1">
    <property type="nucleotide sequence ID" value="NZ_JAHKNG010000009.1"/>
</dbReference>
<protein>
    <recommendedName>
        <fullName evidence="3">OmpR/PhoB-type domain-containing protein</fullName>
    </recommendedName>
</protein>
<proteinExistence type="predicted"/>
<keyword evidence="2" id="KW-1185">Reference proteome</keyword>
<name>A0ABS6AHB9_9RHOB</name>
<sequence>MLPENEDSACLCLIGEPRLMRNSKLIMLPPRQAQIVFVLVTRPDLFASRDMLAGLLWPNGPQGRASLRQFMGRLKKQSGPLQGWLEIDEDGLRLADRRPDIDFLQLAGAEDVRGDGPVMFPEGLLLEGIESPTEAFEALLREHRAVLAEQRWRLAQRAMRDLTRFGTVERSQLDDWILRLLKAARECPIFCV</sequence>
<evidence type="ECO:0000313" key="1">
    <source>
        <dbReference type="EMBL" id="MBU3029985.1"/>
    </source>
</evidence>
<accession>A0ABS6AHB9</accession>
<comment type="caution">
    <text evidence="1">The sequence shown here is derived from an EMBL/GenBank/DDBJ whole genome shotgun (WGS) entry which is preliminary data.</text>
</comment>
<organism evidence="1 2">
    <name type="scientific">Paracoccus marinaquae</name>
    <dbReference type="NCBI Taxonomy" id="2841926"/>
    <lineage>
        <taxon>Bacteria</taxon>
        <taxon>Pseudomonadati</taxon>
        <taxon>Pseudomonadota</taxon>
        <taxon>Alphaproteobacteria</taxon>
        <taxon>Rhodobacterales</taxon>
        <taxon>Paracoccaceae</taxon>
        <taxon>Paracoccus</taxon>
    </lineage>
</organism>